<organism evidence="2 3">
    <name type="scientific">Enterococcus thailandicus</name>
    <dbReference type="NCBI Taxonomy" id="417368"/>
    <lineage>
        <taxon>Bacteria</taxon>
        <taxon>Bacillati</taxon>
        <taxon>Bacillota</taxon>
        <taxon>Bacilli</taxon>
        <taxon>Lactobacillales</taxon>
        <taxon>Enterococcaceae</taxon>
        <taxon>Enterococcus</taxon>
    </lineage>
</organism>
<accession>A0A179ERS6</accession>
<dbReference type="Proteomes" id="UP000078516">
    <property type="component" value="Unassembled WGS sequence"/>
</dbReference>
<dbReference type="AlphaFoldDB" id="A0A179ERS6"/>
<reference evidence="1 4" key="2">
    <citation type="submission" date="2019-07" db="EMBL/GenBank/DDBJ databases">
        <title>Whole genome shotgun sequence of Enterococcus thailandicus NBRC 101867.</title>
        <authorList>
            <person name="Hosoyama A."/>
            <person name="Uohara A."/>
            <person name="Ohji S."/>
            <person name="Ichikawa N."/>
        </authorList>
    </citation>
    <scope>NUCLEOTIDE SEQUENCE [LARGE SCALE GENOMIC DNA]</scope>
    <source>
        <strain evidence="1 4">NBRC 101867</strain>
    </source>
</reference>
<name>A0A179ERS6_ENTTH</name>
<sequence length="216" mass="25217">METLFVIDNKLNSTFYYYSSEHDKNLLVHVLPETITETKIHLGEQFSLLNRSDFIVWFSTEFDLPVKTYVVITKEELLKIVMEELAQNELVTISNPSEFVQENVRFKCGKQKVTFKELDVFLTYDPNVSEGSSIFVRQEHIVRLYKQKVQKIKNPVILVKKFNQLKSAVDTNLTFTGMTVEIKDLLKRNSQKLIKYDLPPDNLAKAKEKVLQFMSK</sequence>
<reference evidence="2 3" key="1">
    <citation type="submission" date="2016-04" db="EMBL/GenBank/DDBJ databases">
        <title>Draft genome of an Enterococcus thailandicus strain isolated from bovine feces.</title>
        <authorList>
            <person name="Beukers A.G."/>
            <person name="Zaheer R."/>
            <person name="Goji N."/>
            <person name="Cook S.R."/>
            <person name="Amoako K."/>
            <person name="Chaves A.V."/>
            <person name="Ward M.P."/>
            <person name="Mcallister T.A."/>
        </authorList>
    </citation>
    <scope>NUCLEOTIDE SEQUENCE [LARGE SCALE GENOMIC DNA]</scope>
    <source>
        <strain evidence="2 3">F0711D 46</strain>
    </source>
</reference>
<evidence type="ECO:0000313" key="4">
    <source>
        <dbReference type="Proteomes" id="UP000321361"/>
    </source>
</evidence>
<dbReference type="EMBL" id="LWMN01000011">
    <property type="protein sequence ID" value="OAQ55941.1"/>
    <property type="molecule type" value="Genomic_DNA"/>
</dbReference>
<evidence type="ECO:0000313" key="3">
    <source>
        <dbReference type="Proteomes" id="UP000078516"/>
    </source>
</evidence>
<evidence type="ECO:0000313" key="2">
    <source>
        <dbReference type="EMBL" id="OAQ55941.1"/>
    </source>
</evidence>
<gene>
    <name evidence="2" type="ORF">A6E74_04270</name>
    <name evidence="1" type="ORF">ETH01_17690</name>
</gene>
<keyword evidence="3" id="KW-1185">Reference proteome</keyword>
<proteinExistence type="predicted"/>
<protein>
    <submittedName>
        <fullName evidence="2">Uncharacterized protein</fullName>
    </submittedName>
</protein>
<dbReference type="EMBL" id="BJUG01000009">
    <property type="protein sequence ID" value="GEK37482.1"/>
    <property type="molecule type" value="Genomic_DNA"/>
</dbReference>
<evidence type="ECO:0000313" key="1">
    <source>
        <dbReference type="EMBL" id="GEK37482.1"/>
    </source>
</evidence>
<dbReference type="Proteomes" id="UP000321361">
    <property type="component" value="Unassembled WGS sequence"/>
</dbReference>
<dbReference type="RefSeq" id="WP_067482523.1">
    <property type="nucleotide sequence ID" value="NZ_BJUG01000009.1"/>
</dbReference>
<comment type="caution">
    <text evidence="2">The sequence shown here is derived from an EMBL/GenBank/DDBJ whole genome shotgun (WGS) entry which is preliminary data.</text>
</comment>